<gene>
    <name evidence="3" type="primary">trpE</name>
    <name evidence="3" type="ORF">DFE_3011</name>
</gene>
<dbReference type="EMBL" id="AP017378">
    <property type="protein sequence ID" value="BBD09737.1"/>
    <property type="molecule type" value="Genomic_DNA"/>
</dbReference>
<feature type="domain" description="Chorismate-utilising enzyme C-terminal" evidence="1">
    <location>
        <begin position="197"/>
        <end position="452"/>
    </location>
</feature>
<dbReference type="SUPFAM" id="SSF56322">
    <property type="entry name" value="ADC synthase"/>
    <property type="match status" value="1"/>
</dbReference>
<evidence type="ECO:0000259" key="2">
    <source>
        <dbReference type="Pfam" id="PF04715"/>
    </source>
</evidence>
<evidence type="ECO:0000313" key="4">
    <source>
        <dbReference type="Proteomes" id="UP000269883"/>
    </source>
</evidence>
<dbReference type="InterPro" id="IPR006805">
    <property type="entry name" value="Anth_synth_I_N"/>
</dbReference>
<reference evidence="3 4" key="1">
    <citation type="journal article" date="2018" name="Sci. Adv.">
        <title>Multi-heme cytochromes provide a pathway for survival in energy-limited environments.</title>
        <authorList>
            <person name="Deng X."/>
            <person name="Dohmae N."/>
            <person name="Nealson K.H."/>
            <person name="Hashimoto K."/>
            <person name="Okamoto A."/>
        </authorList>
    </citation>
    <scope>NUCLEOTIDE SEQUENCE [LARGE SCALE GENOMIC DNA]</scope>
    <source>
        <strain evidence="3 4">IS5</strain>
    </source>
</reference>
<organism evidence="3 4">
    <name type="scientific">Desulfovibrio ferrophilus</name>
    <dbReference type="NCBI Taxonomy" id="241368"/>
    <lineage>
        <taxon>Bacteria</taxon>
        <taxon>Pseudomonadati</taxon>
        <taxon>Thermodesulfobacteriota</taxon>
        <taxon>Desulfovibrionia</taxon>
        <taxon>Desulfovibrionales</taxon>
        <taxon>Desulfovibrionaceae</taxon>
        <taxon>Desulfovibrio</taxon>
    </lineage>
</organism>
<accession>A0A2Z6B2J3</accession>
<name>A0A2Z6B2J3_9BACT</name>
<dbReference type="PANTHER" id="PTHR11236:SF9">
    <property type="entry name" value="ANTHRANILATE SYNTHASE COMPONENT 1"/>
    <property type="match status" value="1"/>
</dbReference>
<dbReference type="Gene3D" id="3.60.120.10">
    <property type="entry name" value="Anthranilate synthase"/>
    <property type="match status" value="1"/>
</dbReference>
<evidence type="ECO:0000259" key="1">
    <source>
        <dbReference type="Pfam" id="PF00425"/>
    </source>
</evidence>
<dbReference type="InterPro" id="IPR005801">
    <property type="entry name" value="ADC_synthase"/>
</dbReference>
<protein>
    <submittedName>
        <fullName evidence="3">Anthranilate synthase component I</fullName>
    </submittedName>
</protein>
<dbReference type="Pfam" id="PF04715">
    <property type="entry name" value="Anth_synt_I_N"/>
    <property type="match status" value="1"/>
</dbReference>
<dbReference type="GO" id="GO:0000162">
    <property type="term" value="P:L-tryptophan biosynthetic process"/>
    <property type="evidence" value="ECO:0007669"/>
    <property type="project" value="TreeGrafter"/>
</dbReference>
<dbReference type="PRINTS" id="PR00095">
    <property type="entry name" value="ANTSNTHASEI"/>
</dbReference>
<dbReference type="PANTHER" id="PTHR11236">
    <property type="entry name" value="AMINOBENZOATE/ANTHRANILATE SYNTHASE"/>
    <property type="match status" value="1"/>
</dbReference>
<keyword evidence="4" id="KW-1185">Reference proteome</keyword>
<dbReference type="Proteomes" id="UP000269883">
    <property type="component" value="Chromosome"/>
</dbReference>
<dbReference type="OrthoDB" id="9803598at2"/>
<evidence type="ECO:0000313" key="3">
    <source>
        <dbReference type="EMBL" id="BBD09737.1"/>
    </source>
</evidence>
<dbReference type="AlphaFoldDB" id="A0A2Z6B2J3"/>
<dbReference type="Pfam" id="PF00425">
    <property type="entry name" value="Chorismate_bind"/>
    <property type="match status" value="1"/>
</dbReference>
<sequence>MEPVRLQQYGQWLPADIQTPISLFLGLVGHKQGILLESAEVDGRFGRYSIIAWNYALRLSCKDGKLEVGVRDGRLDAFKEFKGRPFMDGVRQVMKNLNIEPAEGFEELPPITRGLAGYFGYGVAGMFEPKLENQLHPEDAEACLVLPGNVVMFDHLYHRLCFLTLNKGVKPHSDHKSVMRAPMPPDIGEHKVNPGEAAYKKSVSDAIELIRQGECIQTVLSTRFSAPFEGDSFVLYRRLRQINPSPYMFYMRLPKLELFGSSPEMLVRCRGDELTTCPIAGTRVRGENAAEDERLAEELLADPKERAEHVMLVDLGRNDLGRLSEPGSVKVDKFMQVERFSHVMHITSYVSGKLRKGLDALDVLGATFPAGTVSGAPKVRAMEIIADLEREPRGPYAGAIGWIGLDEGRVDLDTGITIRSMWVRDNVLSWQAGAGIVFDSDPAKEWAECNNKARVIRETLAGKGGCDVLAD</sequence>
<dbReference type="KEGG" id="dfl:DFE_3011"/>
<dbReference type="InterPro" id="IPR015890">
    <property type="entry name" value="Chorismate_C"/>
</dbReference>
<proteinExistence type="predicted"/>
<feature type="domain" description="Anthranilate synthase component I N-terminal" evidence="2">
    <location>
        <begin position="16"/>
        <end position="160"/>
    </location>
</feature>
<dbReference type="RefSeq" id="WP_126380760.1">
    <property type="nucleotide sequence ID" value="NZ_AP017378.1"/>
</dbReference>
<dbReference type="InterPro" id="IPR019999">
    <property type="entry name" value="Anth_synth_I-like"/>
</dbReference>